<organism evidence="1 2">
    <name type="scientific">Trichonephila clavipes</name>
    <name type="common">Golden silk orbweaver</name>
    <name type="synonym">Nephila clavipes</name>
    <dbReference type="NCBI Taxonomy" id="2585209"/>
    <lineage>
        <taxon>Eukaryota</taxon>
        <taxon>Metazoa</taxon>
        <taxon>Ecdysozoa</taxon>
        <taxon>Arthropoda</taxon>
        <taxon>Chelicerata</taxon>
        <taxon>Arachnida</taxon>
        <taxon>Araneae</taxon>
        <taxon>Araneomorphae</taxon>
        <taxon>Entelegynae</taxon>
        <taxon>Araneoidea</taxon>
        <taxon>Nephilidae</taxon>
        <taxon>Trichonephila</taxon>
    </lineage>
</organism>
<evidence type="ECO:0000313" key="1">
    <source>
        <dbReference type="EMBL" id="GFY15870.1"/>
    </source>
</evidence>
<reference evidence="1" key="1">
    <citation type="submission" date="2020-08" db="EMBL/GenBank/DDBJ databases">
        <title>Multicomponent nature underlies the extraordinary mechanical properties of spider dragline silk.</title>
        <authorList>
            <person name="Kono N."/>
            <person name="Nakamura H."/>
            <person name="Mori M."/>
            <person name="Yoshida Y."/>
            <person name="Ohtoshi R."/>
            <person name="Malay A.D."/>
            <person name="Moran D.A.P."/>
            <person name="Tomita M."/>
            <person name="Numata K."/>
            <person name="Arakawa K."/>
        </authorList>
    </citation>
    <scope>NUCLEOTIDE SEQUENCE</scope>
</reference>
<name>A0A8X6SR28_TRICX</name>
<evidence type="ECO:0000313" key="2">
    <source>
        <dbReference type="Proteomes" id="UP000887159"/>
    </source>
</evidence>
<keyword evidence="2" id="KW-1185">Reference proteome</keyword>
<proteinExistence type="predicted"/>
<dbReference type="EMBL" id="BMAU01021335">
    <property type="protein sequence ID" value="GFY15870.1"/>
    <property type="molecule type" value="Genomic_DNA"/>
</dbReference>
<comment type="caution">
    <text evidence="1">The sequence shown here is derived from an EMBL/GenBank/DDBJ whole genome shotgun (WGS) entry which is preliminary data.</text>
</comment>
<gene>
    <name evidence="1" type="ORF">TNCV_1285151</name>
</gene>
<sequence length="141" mass="15347">MPTFGSSDLASSVPEGGITVIRHYPEKLREFLLIPISKYFSLPRKRPGKPFLLPKNFKTSLCHAPRLLGKAPVTACEADSRPELSGKAVANFQIGHQIQIAHLKIRQGSSVPASRLLRITKKSGGAVLGHTAVGFHVKRLC</sequence>
<dbReference type="Proteomes" id="UP000887159">
    <property type="component" value="Unassembled WGS sequence"/>
</dbReference>
<protein>
    <submittedName>
        <fullName evidence="1">Uncharacterized protein</fullName>
    </submittedName>
</protein>
<dbReference type="AlphaFoldDB" id="A0A8X6SR28"/>
<accession>A0A8X6SR28</accession>